<evidence type="ECO:0000313" key="1">
    <source>
        <dbReference type="EMBL" id="PXF57616.1"/>
    </source>
</evidence>
<comment type="caution">
    <text evidence="1">The sequence shown here is derived from an EMBL/GenBank/DDBJ whole genome shotgun (WGS) entry which is preliminary data.</text>
</comment>
<dbReference type="Proteomes" id="UP000248329">
    <property type="component" value="Unassembled WGS sequence"/>
</dbReference>
<sequence>MITLEEKEKIWQDVVKEFPSDLMLREIHFIRELMNDIGKRVKDTTSYRERGLIARKEFAEWLKAHPELADK</sequence>
<protein>
    <submittedName>
        <fullName evidence="1">Uncharacterized protein</fullName>
    </submittedName>
</protein>
<evidence type="ECO:0000313" key="2">
    <source>
        <dbReference type="Proteomes" id="UP000248329"/>
    </source>
</evidence>
<dbReference type="EMBL" id="PQXF01000055">
    <property type="protein sequence ID" value="PXF57616.1"/>
    <property type="molecule type" value="Genomic_DNA"/>
</dbReference>
<accession>A0AC61KYX2</accession>
<reference evidence="1" key="1">
    <citation type="submission" date="2018-01" db="EMBL/GenBank/DDBJ databases">
        <authorList>
            <person name="Krukenberg V."/>
        </authorList>
    </citation>
    <scope>NUCLEOTIDE SEQUENCE</scope>
    <source>
        <strain evidence="1">E20ANME2</strain>
    </source>
</reference>
<organism evidence="1 2">
    <name type="scientific">Candidatus Methanogaster sp</name>
    <dbReference type="NCBI Taxonomy" id="3386292"/>
    <lineage>
        <taxon>Archaea</taxon>
        <taxon>Methanobacteriati</taxon>
        <taxon>Methanobacteriota</taxon>
        <taxon>Stenosarchaea group</taxon>
        <taxon>Methanomicrobia</taxon>
        <taxon>Methanosarcinales</taxon>
        <taxon>ANME-2 cluster</taxon>
        <taxon>Candidatus Methanogasteraceae</taxon>
        <taxon>Candidatus Methanogaster</taxon>
    </lineage>
</organism>
<gene>
    <name evidence="1" type="ORF">C4B59_14915</name>
</gene>
<name>A0AC61KYX2_9EURY</name>
<proteinExistence type="predicted"/>